<dbReference type="EMBL" id="QGDT01000010">
    <property type="protein sequence ID" value="PWJ56734.1"/>
    <property type="molecule type" value="Genomic_DNA"/>
</dbReference>
<proteinExistence type="predicted"/>
<protein>
    <submittedName>
        <fullName evidence="1">Uncharacterized protein</fullName>
    </submittedName>
</protein>
<keyword evidence="2" id="KW-1185">Reference proteome</keyword>
<organism evidence="1 2">
    <name type="scientific">Dyadobacter jejuensis</name>
    <dbReference type="NCBI Taxonomy" id="1082580"/>
    <lineage>
        <taxon>Bacteria</taxon>
        <taxon>Pseudomonadati</taxon>
        <taxon>Bacteroidota</taxon>
        <taxon>Cytophagia</taxon>
        <taxon>Cytophagales</taxon>
        <taxon>Spirosomataceae</taxon>
        <taxon>Dyadobacter</taxon>
    </lineage>
</organism>
<name>A0A316AIE3_9BACT</name>
<evidence type="ECO:0000313" key="1">
    <source>
        <dbReference type="EMBL" id="PWJ56734.1"/>
    </source>
</evidence>
<dbReference type="Proteomes" id="UP000245880">
    <property type="component" value="Unassembled WGS sequence"/>
</dbReference>
<gene>
    <name evidence="1" type="ORF">CLV98_11045</name>
</gene>
<comment type="caution">
    <text evidence="1">The sequence shown here is derived from an EMBL/GenBank/DDBJ whole genome shotgun (WGS) entry which is preliminary data.</text>
</comment>
<reference evidence="1 2" key="1">
    <citation type="submission" date="2018-03" db="EMBL/GenBank/DDBJ databases">
        <title>Genomic Encyclopedia of Archaeal and Bacterial Type Strains, Phase II (KMG-II): from individual species to whole genera.</title>
        <authorList>
            <person name="Goeker M."/>
        </authorList>
    </citation>
    <scope>NUCLEOTIDE SEQUENCE [LARGE SCALE GENOMIC DNA]</scope>
    <source>
        <strain evidence="1 2">DSM 100346</strain>
    </source>
</reference>
<dbReference type="AlphaFoldDB" id="A0A316AIE3"/>
<accession>A0A316AIE3</accession>
<evidence type="ECO:0000313" key="2">
    <source>
        <dbReference type="Proteomes" id="UP000245880"/>
    </source>
</evidence>
<sequence>MGLIVFIGWMQPRYSTNTPLLFLCKNKKYFKSFVVIHRISRPNDKEMFKTHQGFRHYNIG</sequence>